<feature type="domain" description="DNA2/NAM7 helicase helicase" evidence="4">
    <location>
        <begin position="424"/>
        <end position="495"/>
    </location>
</feature>
<organism evidence="6 7">
    <name type="scientific">Aphanomyces euteiches</name>
    <dbReference type="NCBI Taxonomy" id="100861"/>
    <lineage>
        <taxon>Eukaryota</taxon>
        <taxon>Sar</taxon>
        <taxon>Stramenopiles</taxon>
        <taxon>Oomycota</taxon>
        <taxon>Saprolegniomycetes</taxon>
        <taxon>Saprolegniales</taxon>
        <taxon>Verrucalvaceae</taxon>
        <taxon>Aphanomyces</taxon>
    </lineage>
</organism>
<dbReference type="Gene3D" id="3.40.50.300">
    <property type="entry name" value="P-loop containing nucleotide triphosphate hydrolases"/>
    <property type="match status" value="2"/>
</dbReference>
<dbReference type="GO" id="GO:0032574">
    <property type="term" value="F:5'-3' RNA helicase activity"/>
    <property type="evidence" value="ECO:0007669"/>
    <property type="project" value="InterPro"/>
</dbReference>
<dbReference type="GO" id="GO:0031047">
    <property type="term" value="P:regulatory ncRNA-mediated gene silencing"/>
    <property type="evidence" value="ECO:0007669"/>
    <property type="project" value="UniProtKB-KW"/>
</dbReference>
<sequence>MQVVPTPTTAWRDTIRVLLQQRQPPNIVEILCSPKYGVHVSRPKDEPADFIDFGYVDSEKFDNRLANSTTPVRSIDAKESLLVWNSGSSPAMISSIVCLDESHPFEFSLRNNQLAPESQAPSLIEIGLKSSWSSFPIGVFSTWLVLFCEIPTMGHAFDFQSHTFCIFVRLRVAHVHAADMRALAVEAPSFVPQTLRCVFNSTMKAIKFPLEALPLQSKLSNLLQNSIPEYPLLPSPPVDSMQLFKMQQDLHNLSGYFKYYTTLLQKEENQMAKDIHQYDLFNVRLSMLSSSRQAEYLRATLNVPGAIEGRPALVAGSVIRIRSLVLDFEIHGVVLEVKETNVTLMLPWKELTQKRTSMGIAKTMYETNLFHIRFTYPREGLRLAYYSLRWVQQSMLPRLHPQLTLSAPPPYMYEEELFPFNSVINERQFQAVTHIVHKSSGAAPYIIFGPPGTGKTITVIEAILQVLQHNKQSSVLAIAPSDAAADILAMRLRDYNHVTSLFRLNWPHRKIAAVPAPLLKFCHTEVGKDIFSIPSIDQLSQFRIIVTTCTLAAILKIAGLPAGHFSHIFVDEACQATEPETLSALSLCDETTHVTLAGDPMQLGPSCRSTSSWKFRLVESYQERLMRLPMYECTQRTNASHITKLVNNYRSHVSLISLSSKLFYNNELFACADPRLVDSMCQWEELKGRSQFPLLFYGVYGEQQKKLESQSYSNPLEAIKVANVIDSLLASTTANISTKDIAVITPFRQQVIKIRHLLRSRGLGAVNVGTVYNLQGQESKVCIISTVMSSMEVTASDYSKGNRPVPVLSDFKSFNVAITRAQALCVVIGHPSVLSQHPLWSFLMGYCAKNGAFEGDDTEDVIFCPNPPKVRMGQLSDAPPDDPEWHLFM</sequence>
<dbReference type="EMBL" id="VJMJ01000138">
    <property type="protein sequence ID" value="KAF0731938.1"/>
    <property type="molecule type" value="Genomic_DNA"/>
</dbReference>
<evidence type="ECO:0000259" key="4">
    <source>
        <dbReference type="Pfam" id="PF13086"/>
    </source>
</evidence>
<dbReference type="InterPro" id="IPR027417">
    <property type="entry name" value="P-loop_NTPase"/>
</dbReference>
<keyword evidence="7" id="KW-1185">Reference proteome</keyword>
<name>A0A6G0WWJ5_9STRA</name>
<dbReference type="GO" id="GO:0005737">
    <property type="term" value="C:cytoplasm"/>
    <property type="evidence" value="ECO:0007669"/>
    <property type="project" value="UniProtKB-SubCell"/>
</dbReference>
<gene>
    <name evidence="6" type="ORF">Ae201684_010890</name>
</gene>
<dbReference type="CDD" id="cd18038">
    <property type="entry name" value="DEXXQc_Helz-like"/>
    <property type="match status" value="1"/>
</dbReference>
<dbReference type="AlphaFoldDB" id="A0A6G0WWJ5"/>
<accession>A0A6G0WWJ5</accession>
<reference evidence="6 7" key="1">
    <citation type="submission" date="2019-07" db="EMBL/GenBank/DDBJ databases">
        <title>Genomics analysis of Aphanomyces spp. identifies a new class of oomycete effector associated with host adaptation.</title>
        <authorList>
            <person name="Gaulin E."/>
        </authorList>
    </citation>
    <scope>NUCLEOTIDE SEQUENCE [LARGE SCALE GENOMIC DNA]</scope>
    <source>
        <strain evidence="6 7">ATCC 201684</strain>
    </source>
</reference>
<proteinExistence type="predicted"/>
<evidence type="ECO:0000256" key="1">
    <source>
        <dbReference type="ARBA" id="ARBA00004496"/>
    </source>
</evidence>
<keyword evidence="2" id="KW-0963">Cytoplasm</keyword>
<dbReference type="VEuPathDB" id="FungiDB:AeMF1_018453"/>
<keyword evidence="3" id="KW-0943">RNA-mediated gene silencing</keyword>
<dbReference type="InterPro" id="IPR041679">
    <property type="entry name" value="DNA2/NAM7-like_C"/>
</dbReference>
<comment type="subcellular location">
    <subcellularLocation>
        <location evidence="1">Cytoplasm</location>
    </subcellularLocation>
</comment>
<dbReference type="InterPro" id="IPR047187">
    <property type="entry name" value="SF1_C_Upf1"/>
</dbReference>
<feature type="domain" description="DNA2/NAM7 helicase helicase" evidence="4">
    <location>
        <begin position="539"/>
        <end position="609"/>
    </location>
</feature>
<dbReference type="InterPro" id="IPR026122">
    <property type="entry name" value="MOV-10/SDE3_DEXXQ/H-box"/>
</dbReference>
<dbReference type="PANTHER" id="PTHR45418">
    <property type="entry name" value="CANCER/TESTIS ANTIGEN 55"/>
    <property type="match status" value="1"/>
</dbReference>
<evidence type="ECO:0000256" key="2">
    <source>
        <dbReference type="ARBA" id="ARBA00022490"/>
    </source>
</evidence>
<dbReference type="InterPro" id="IPR041677">
    <property type="entry name" value="DNA2/NAM7_AAA_11"/>
</dbReference>
<dbReference type="Proteomes" id="UP000481153">
    <property type="component" value="Unassembled WGS sequence"/>
</dbReference>
<dbReference type="SUPFAM" id="SSF52540">
    <property type="entry name" value="P-loop containing nucleoside triphosphate hydrolases"/>
    <property type="match status" value="1"/>
</dbReference>
<evidence type="ECO:0000256" key="3">
    <source>
        <dbReference type="ARBA" id="ARBA00023158"/>
    </source>
</evidence>
<dbReference type="Pfam" id="PF13086">
    <property type="entry name" value="AAA_11"/>
    <property type="match status" value="2"/>
</dbReference>
<evidence type="ECO:0000313" key="7">
    <source>
        <dbReference type="Proteomes" id="UP000481153"/>
    </source>
</evidence>
<dbReference type="PANTHER" id="PTHR45418:SF1">
    <property type="entry name" value="CANCER_TESTIS ANTIGEN 55"/>
    <property type="match status" value="1"/>
</dbReference>
<evidence type="ECO:0000259" key="5">
    <source>
        <dbReference type="Pfam" id="PF13087"/>
    </source>
</evidence>
<protein>
    <submittedName>
        <fullName evidence="6">Uncharacterized protein</fullName>
    </submittedName>
</protein>
<dbReference type="CDD" id="cd18808">
    <property type="entry name" value="SF1_C_Upf1"/>
    <property type="match status" value="1"/>
</dbReference>
<evidence type="ECO:0000313" key="6">
    <source>
        <dbReference type="EMBL" id="KAF0731938.1"/>
    </source>
</evidence>
<dbReference type="GO" id="GO:0003723">
    <property type="term" value="F:RNA binding"/>
    <property type="evidence" value="ECO:0007669"/>
    <property type="project" value="InterPro"/>
</dbReference>
<feature type="domain" description="DNA2/NAM7 helicase-like C-terminal" evidence="5">
    <location>
        <begin position="632"/>
        <end position="831"/>
    </location>
</feature>
<dbReference type="Pfam" id="PF13087">
    <property type="entry name" value="AAA_12"/>
    <property type="match status" value="1"/>
</dbReference>
<comment type="caution">
    <text evidence="6">The sequence shown here is derived from an EMBL/GenBank/DDBJ whole genome shotgun (WGS) entry which is preliminary data.</text>
</comment>